<evidence type="ECO:0000256" key="1">
    <source>
        <dbReference type="ARBA" id="ARBA00022801"/>
    </source>
</evidence>
<evidence type="ECO:0000313" key="4">
    <source>
        <dbReference type="Proteomes" id="UP000190989"/>
    </source>
</evidence>
<organism evidence="3 4">
    <name type="scientific">Novosphingobium mathurense</name>
    <dbReference type="NCBI Taxonomy" id="428990"/>
    <lineage>
        <taxon>Bacteria</taxon>
        <taxon>Pseudomonadati</taxon>
        <taxon>Pseudomonadota</taxon>
        <taxon>Alphaproteobacteria</taxon>
        <taxon>Sphingomonadales</taxon>
        <taxon>Sphingomonadaceae</taxon>
        <taxon>Novosphingobium</taxon>
    </lineage>
</organism>
<dbReference type="EMBL" id="FVZE01000002">
    <property type="protein sequence ID" value="SLJ95057.1"/>
    <property type="molecule type" value="Genomic_DNA"/>
</dbReference>
<evidence type="ECO:0000313" key="3">
    <source>
        <dbReference type="EMBL" id="SLJ95057.1"/>
    </source>
</evidence>
<dbReference type="STRING" id="428990.SAMN06295987_102381"/>
<dbReference type="Pfam" id="PF00561">
    <property type="entry name" value="Abhydrolase_1"/>
    <property type="match status" value="1"/>
</dbReference>
<dbReference type="GO" id="GO:0016787">
    <property type="term" value="F:hydrolase activity"/>
    <property type="evidence" value="ECO:0007669"/>
    <property type="project" value="UniProtKB-KW"/>
</dbReference>
<dbReference type="PANTHER" id="PTHR46118:SF4">
    <property type="entry name" value="PROTEIN ABHD11"/>
    <property type="match status" value="1"/>
</dbReference>
<feature type="domain" description="AB hydrolase-1" evidence="2">
    <location>
        <begin position="43"/>
        <end position="184"/>
    </location>
</feature>
<proteinExistence type="predicted"/>
<dbReference type="InterPro" id="IPR000073">
    <property type="entry name" value="AB_hydrolase_1"/>
</dbReference>
<name>A0A1U6HH43_9SPHN</name>
<evidence type="ECO:0000259" key="2">
    <source>
        <dbReference type="Pfam" id="PF00561"/>
    </source>
</evidence>
<sequence>MSASQVPDMPPSAISLLEGERTRTVVNGDVGIHVREWGSPANPAIVLLHGLRGYSGTWRNLAQALGDRFHLIAFDARGRGESDWDRGRNYYTDAYVTDLEAVVAALGLDRFVLIGHSMGGTTSYVYAASNPERLEALVVEDITAGSSVSGEGFERIVREMRALPTRFADWGEARAYWRKLRPNVGDVAIEERLWESMRAQEDGSVIWRYDAEGIAETRIAPDPARVVDLWPVIAAIDVPTLVIRGGRSDFCNLDAVRKLEGQNSMLRHATVDGASHYVHDDAPQDFVRLVEGFLAGVSARAAIDGRTRQEQTA</sequence>
<keyword evidence="4" id="KW-1185">Reference proteome</keyword>
<accession>A0A1U6HH43</accession>
<keyword evidence="1" id="KW-0378">Hydrolase</keyword>
<dbReference type="SUPFAM" id="SSF53474">
    <property type="entry name" value="alpha/beta-Hydrolases"/>
    <property type="match status" value="1"/>
</dbReference>
<dbReference type="RefSeq" id="WP_079730073.1">
    <property type="nucleotide sequence ID" value="NZ_FVZE01000002.1"/>
</dbReference>
<dbReference type="AlphaFoldDB" id="A0A1U6HH43"/>
<dbReference type="PANTHER" id="PTHR46118">
    <property type="entry name" value="PROTEIN ABHD11"/>
    <property type="match status" value="1"/>
</dbReference>
<protein>
    <submittedName>
        <fullName evidence="3">Pimeloyl-ACP methyl ester carboxylesterase</fullName>
    </submittedName>
</protein>
<reference evidence="4" key="1">
    <citation type="submission" date="2017-02" db="EMBL/GenBank/DDBJ databases">
        <authorList>
            <person name="Varghese N."/>
            <person name="Submissions S."/>
        </authorList>
    </citation>
    <scope>NUCLEOTIDE SEQUENCE [LARGE SCALE GENOMIC DNA]</scope>
    <source>
        <strain evidence="4">SM117</strain>
    </source>
</reference>
<gene>
    <name evidence="3" type="ORF">SAMN06295987_102381</name>
</gene>
<dbReference type="Gene3D" id="3.40.50.1820">
    <property type="entry name" value="alpha/beta hydrolase"/>
    <property type="match status" value="1"/>
</dbReference>
<dbReference type="InterPro" id="IPR029058">
    <property type="entry name" value="AB_hydrolase_fold"/>
</dbReference>
<dbReference type="PRINTS" id="PR00111">
    <property type="entry name" value="ABHYDROLASE"/>
</dbReference>
<dbReference type="Proteomes" id="UP000190989">
    <property type="component" value="Unassembled WGS sequence"/>
</dbReference>